<keyword evidence="3" id="KW-1185">Reference proteome</keyword>
<organism evidence="2 3">
    <name type="scientific">Punica granatum</name>
    <name type="common">Pomegranate</name>
    <dbReference type="NCBI Taxonomy" id="22663"/>
    <lineage>
        <taxon>Eukaryota</taxon>
        <taxon>Viridiplantae</taxon>
        <taxon>Streptophyta</taxon>
        <taxon>Embryophyta</taxon>
        <taxon>Tracheophyta</taxon>
        <taxon>Spermatophyta</taxon>
        <taxon>Magnoliopsida</taxon>
        <taxon>eudicotyledons</taxon>
        <taxon>Gunneridae</taxon>
        <taxon>Pentapetalae</taxon>
        <taxon>rosids</taxon>
        <taxon>malvids</taxon>
        <taxon>Myrtales</taxon>
        <taxon>Lythraceae</taxon>
        <taxon>Punica</taxon>
    </lineage>
</organism>
<feature type="compositionally biased region" description="Low complexity" evidence="1">
    <location>
        <begin position="27"/>
        <end position="47"/>
    </location>
</feature>
<reference evidence="2 3" key="1">
    <citation type="submission" date="2017-11" db="EMBL/GenBank/DDBJ databases">
        <title>De-novo sequencing of pomegranate (Punica granatum L.) genome.</title>
        <authorList>
            <person name="Akparov Z."/>
            <person name="Amiraslanov A."/>
            <person name="Hajiyeva S."/>
            <person name="Abbasov M."/>
            <person name="Kaur K."/>
            <person name="Hamwieh A."/>
            <person name="Solovyev V."/>
            <person name="Salamov A."/>
            <person name="Braich B."/>
            <person name="Kosarev P."/>
            <person name="Mahmoud A."/>
            <person name="Hajiyev E."/>
            <person name="Babayeva S."/>
            <person name="Izzatullayeva V."/>
            <person name="Mammadov A."/>
            <person name="Mammadov A."/>
            <person name="Sharifova S."/>
            <person name="Ojaghi J."/>
            <person name="Eynullazada K."/>
            <person name="Bayramov B."/>
            <person name="Abdulazimova A."/>
            <person name="Shahmuradov I."/>
        </authorList>
    </citation>
    <scope>NUCLEOTIDE SEQUENCE [LARGE SCALE GENOMIC DNA]</scope>
    <source>
        <strain evidence="3">cv. AG2017</strain>
        <tissue evidence="2">Leaf</tissue>
    </source>
</reference>
<feature type="region of interest" description="Disordered" evidence="1">
    <location>
        <begin position="92"/>
        <end position="116"/>
    </location>
</feature>
<sequence length="143" mass="15318">MSNPHDTTAGMILTQLGVQCHRPGIKRPPGASRRVVSSSGASRVSSVESHYEPPVEPFLHRVPVGKSTCALLPKSPQARSLVSWQSNATGSARKFLPDQPVQPRQAELPVGSASRPDCTDSGLFVPAESPDSLCHFSDSFLLF</sequence>
<proteinExistence type="predicted"/>
<name>A0A2I0JUZ3_PUNGR</name>
<protein>
    <submittedName>
        <fullName evidence="2">Uncharacterized protein</fullName>
    </submittedName>
</protein>
<feature type="region of interest" description="Disordered" evidence="1">
    <location>
        <begin position="21"/>
        <end position="52"/>
    </location>
</feature>
<evidence type="ECO:0000313" key="2">
    <source>
        <dbReference type="EMBL" id="PKI59710.1"/>
    </source>
</evidence>
<dbReference type="EMBL" id="PGOL01001241">
    <property type="protein sequence ID" value="PKI59710.1"/>
    <property type="molecule type" value="Genomic_DNA"/>
</dbReference>
<evidence type="ECO:0000313" key="3">
    <source>
        <dbReference type="Proteomes" id="UP000233551"/>
    </source>
</evidence>
<gene>
    <name evidence="2" type="ORF">CRG98_019886</name>
</gene>
<evidence type="ECO:0000256" key="1">
    <source>
        <dbReference type="SAM" id="MobiDB-lite"/>
    </source>
</evidence>
<dbReference type="AlphaFoldDB" id="A0A2I0JUZ3"/>
<accession>A0A2I0JUZ3</accession>
<dbReference type="Proteomes" id="UP000233551">
    <property type="component" value="Unassembled WGS sequence"/>
</dbReference>
<comment type="caution">
    <text evidence="2">The sequence shown here is derived from an EMBL/GenBank/DDBJ whole genome shotgun (WGS) entry which is preliminary data.</text>
</comment>